<evidence type="ECO:0000313" key="3">
    <source>
        <dbReference type="EMBL" id="MBL1103494.1"/>
    </source>
</evidence>
<protein>
    <submittedName>
        <fullName evidence="3">Alpha/beta fold hydrolase</fullName>
    </submittedName>
</protein>
<evidence type="ECO:0000313" key="4">
    <source>
        <dbReference type="Proteomes" id="UP000621386"/>
    </source>
</evidence>
<keyword evidence="1" id="KW-0560">Oxidoreductase</keyword>
<dbReference type="GO" id="GO:0016787">
    <property type="term" value="F:hydrolase activity"/>
    <property type="evidence" value="ECO:0007669"/>
    <property type="project" value="UniProtKB-KW"/>
</dbReference>
<dbReference type="InterPro" id="IPR000639">
    <property type="entry name" value="Epox_hydrolase-like"/>
</dbReference>
<dbReference type="Gene3D" id="3.40.50.1820">
    <property type="entry name" value="alpha/beta hydrolase"/>
    <property type="match status" value="1"/>
</dbReference>
<dbReference type="PRINTS" id="PR00412">
    <property type="entry name" value="EPOXHYDRLASE"/>
</dbReference>
<evidence type="ECO:0000259" key="2">
    <source>
        <dbReference type="Pfam" id="PF00561"/>
    </source>
</evidence>
<keyword evidence="3" id="KW-0378">Hydrolase</keyword>
<dbReference type="InterPro" id="IPR050471">
    <property type="entry name" value="AB_hydrolase"/>
</dbReference>
<sequence>MWREPADALRARGHSVLAVDQRGFGTTALGTADPSLDVVADDLARTLDDNGVDRAVLVGSSMGGYTAMAFLRRHPDRVAGLALLAARATADSPEAAARRHRFADLVQQEEPRRQLLAQTTPMLVGATTRATRPEVLARVLADVEAADPAALAWAQRAIAARPDSTDVLRTARVPALVIAGTEDELVAAPESRHVADTLPYGRLVTVPDAGHLPPLETPGAVTDALHAFLTEIGAPAW</sequence>
<comment type="caution">
    <text evidence="3">The sequence shown here is derived from an EMBL/GenBank/DDBJ whole genome shotgun (WGS) entry which is preliminary data.</text>
</comment>
<organism evidence="3 4">
    <name type="scientific">Streptomyces musisoli</name>
    <dbReference type="NCBI Taxonomy" id="2802280"/>
    <lineage>
        <taxon>Bacteria</taxon>
        <taxon>Bacillati</taxon>
        <taxon>Actinomycetota</taxon>
        <taxon>Actinomycetes</taxon>
        <taxon>Kitasatosporales</taxon>
        <taxon>Streptomycetaceae</taxon>
        <taxon>Streptomyces</taxon>
    </lineage>
</organism>
<feature type="domain" description="AB hydrolase-1" evidence="2">
    <location>
        <begin position="1"/>
        <end position="216"/>
    </location>
</feature>
<keyword evidence="4" id="KW-1185">Reference proteome</keyword>
<evidence type="ECO:0000256" key="1">
    <source>
        <dbReference type="ARBA" id="ARBA00022559"/>
    </source>
</evidence>
<dbReference type="SUPFAM" id="SSF53474">
    <property type="entry name" value="alpha/beta-Hydrolases"/>
    <property type="match status" value="1"/>
</dbReference>
<dbReference type="EMBL" id="JAERRH010000001">
    <property type="protein sequence ID" value="MBL1103494.1"/>
    <property type="molecule type" value="Genomic_DNA"/>
</dbReference>
<dbReference type="InterPro" id="IPR029058">
    <property type="entry name" value="AB_hydrolase_fold"/>
</dbReference>
<dbReference type="PANTHER" id="PTHR43433:SF5">
    <property type="entry name" value="AB HYDROLASE-1 DOMAIN-CONTAINING PROTEIN"/>
    <property type="match status" value="1"/>
</dbReference>
<keyword evidence="1" id="KW-0575">Peroxidase</keyword>
<dbReference type="Pfam" id="PF00561">
    <property type="entry name" value="Abhydrolase_1"/>
    <property type="match status" value="1"/>
</dbReference>
<dbReference type="PRINTS" id="PR00111">
    <property type="entry name" value="ABHYDROLASE"/>
</dbReference>
<proteinExistence type="predicted"/>
<gene>
    <name evidence="3" type="ORF">JK361_02560</name>
</gene>
<reference evidence="3 4" key="1">
    <citation type="submission" date="2021-01" db="EMBL/GenBank/DDBJ databases">
        <title>WGS of actinomycetes isolated from Thailand.</title>
        <authorList>
            <person name="Thawai C."/>
        </authorList>
    </citation>
    <scope>NUCLEOTIDE SEQUENCE [LARGE SCALE GENOMIC DNA]</scope>
    <source>
        <strain evidence="3 4">CH5-8</strain>
    </source>
</reference>
<name>A0ABS1NU07_9ACTN</name>
<dbReference type="PANTHER" id="PTHR43433">
    <property type="entry name" value="HYDROLASE, ALPHA/BETA FOLD FAMILY PROTEIN"/>
    <property type="match status" value="1"/>
</dbReference>
<dbReference type="InterPro" id="IPR000073">
    <property type="entry name" value="AB_hydrolase_1"/>
</dbReference>
<dbReference type="Proteomes" id="UP000621386">
    <property type="component" value="Unassembled WGS sequence"/>
</dbReference>
<accession>A0ABS1NU07</accession>